<dbReference type="PROSITE" id="PS50977">
    <property type="entry name" value="HTH_TETR_2"/>
    <property type="match status" value="1"/>
</dbReference>
<evidence type="ECO:0000256" key="1">
    <source>
        <dbReference type="ARBA" id="ARBA00023125"/>
    </source>
</evidence>
<dbReference type="RefSeq" id="WP_013865274.1">
    <property type="nucleotide sequence ID" value="NC_015635.1"/>
</dbReference>
<sequence length="198" mass="21472">MPKIDAPTVAEHRAMIRTRLIDAAEAILRESPSSHLTAGAVTSAAGIARNSIYRYVDSVEDLRSLVVDRYLPEWLTTVSAAMEIAGSPEDRVVAWVRTNLEQAAATGHGWLMEAARTQSLNASIDETVAHAHTGMRNTLTNAWTDLLQNHPERVPIATGLTVGILDAGFRQLDRGQPRELVLQLGITAARALVTHLPA</sequence>
<name>F5XTJ1_MICPN</name>
<organism evidence="4 5">
    <name type="scientific">Microlunatus phosphovorus (strain ATCC 700054 / DSM 10555 / JCM 9379 / NBRC 101784 / NCIMB 13414 / VKM Ac-1990 / NM-1)</name>
    <dbReference type="NCBI Taxonomy" id="1032480"/>
    <lineage>
        <taxon>Bacteria</taxon>
        <taxon>Bacillati</taxon>
        <taxon>Actinomycetota</taxon>
        <taxon>Actinomycetes</taxon>
        <taxon>Propionibacteriales</taxon>
        <taxon>Propionibacteriaceae</taxon>
        <taxon>Microlunatus</taxon>
    </lineage>
</organism>
<feature type="domain" description="HTH tetR-type" evidence="3">
    <location>
        <begin position="14"/>
        <end position="74"/>
    </location>
</feature>
<dbReference type="InterPro" id="IPR001647">
    <property type="entry name" value="HTH_TetR"/>
</dbReference>
<dbReference type="Proteomes" id="UP000007947">
    <property type="component" value="Chromosome"/>
</dbReference>
<keyword evidence="1 2" id="KW-0238">DNA-binding</keyword>
<dbReference type="HOGENOM" id="CLU_083240_1_1_11"/>
<dbReference type="KEGG" id="mph:MLP_44260"/>
<dbReference type="InterPro" id="IPR009057">
    <property type="entry name" value="Homeodomain-like_sf"/>
</dbReference>
<feature type="DNA-binding region" description="H-T-H motif" evidence="2">
    <location>
        <begin position="37"/>
        <end position="56"/>
    </location>
</feature>
<keyword evidence="5" id="KW-1185">Reference proteome</keyword>
<accession>F5XTJ1</accession>
<reference evidence="4 5" key="1">
    <citation type="submission" date="2011-05" db="EMBL/GenBank/DDBJ databases">
        <title>Whole genome sequence of Microlunatus phosphovorus NM-1.</title>
        <authorList>
            <person name="Hosoyama A."/>
            <person name="Sasaki K."/>
            <person name="Harada T."/>
            <person name="Igarashi R."/>
            <person name="Kawakoshi A."/>
            <person name="Sasagawa M."/>
            <person name="Fukada J."/>
            <person name="Nakamura S."/>
            <person name="Katano Y."/>
            <person name="Hanada S."/>
            <person name="Kamagata Y."/>
            <person name="Nakamura N."/>
            <person name="Yamazaki S."/>
            <person name="Fujita N."/>
        </authorList>
    </citation>
    <scope>NUCLEOTIDE SEQUENCE [LARGE SCALE GENOMIC DNA]</scope>
    <source>
        <strain evidence="5">ATCC 700054 / DSM 10555 / JCM 9379 / NBRC 101784 / NCIMB 13414 / VKM Ac-1990 / NM-1</strain>
    </source>
</reference>
<dbReference type="STRING" id="1032480.MLP_44260"/>
<dbReference type="EMBL" id="AP012204">
    <property type="protein sequence ID" value="BAK37440.1"/>
    <property type="molecule type" value="Genomic_DNA"/>
</dbReference>
<evidence type="ECO:0000313" key="5">
    <source>
        <dbReference type="Proteomes" id="UP000007947"/>
    </source>
</evidence>
<protein>
    <submittedName>
        <fullName evidence="4">Putative TetR family transcriptional regulator</fullName>
    </submittedName>
</protein>
<dbReference type="AlphaFoldDB" id="F5XTJ1"/>
<gene>
    <name evidence="4" type="ordered locus">MLP_44260</name>
</gene>
<dbReference type="SUPFAM" id="SSF46689">
    <property type="entry name" value="Homeodomain-like"/>
    <property type="match status" value="1"/>
</dbReference>
<dbReference type="GO" id="GO:0003677">
    <property type="term" value="F:DNA binding"/>
    <property type="evidence" value="ECO:0007669"/>
    <property type="project" value="UniProtKB-UniRule"/>
</dbReference>
<evidence type="ECO:0000256" key="2">
    <source>
        <dbReference type="PROSITE-ProRule" id="PRU00335"/>
    </source>
</evidence>
<dbReference type="OrthoDB" id="4709704at2"/>
<evidence type="ECO:0000313" key="4">
    <source>
        <dbReference type="EMBL" id="BAK37440.1"/>
    </source>
</evidence>
<dbReference type="eggNOG" id="COG1309">
    <property type="taxonomic scope" value="Bacteria"/>
</dbReference>
<proteinExistence type="predicted"/>
<evidence type="ECO:0000259" key="3">
    <source>
        <dbReference type="PROSITE" id="PS50977"/>
    </source>
</evidence>
<dbReference type="Gene3D" id="1.10.357.10">
    <property type="entry name" value="Tetracycline Repressor, domain 2"/>
    <property type="match status" value="1"/>
</dbReference>